<keyword evidence="3" id="KW-0479">Metal-binding</keyword>
<dbReference type="RefSeq" id="WP_051187822.1">
    <property type="nucleotide sequence ID" value="NZ_QJKF01000022.1"/>
</dbReference>
<comment type="caution">
    <text evidence="5">The sequence shown here is derived from an EMBL/GenBank/DDBJ whole genome shotgun (WGS) entry which is preliminary data.</text>
</comment>
<organism evidence="5 6">
    <name type="scientific">Nocardia tenerifensis</name>
    <dbReference type="NCBI Taxonomy" id="228006"/>
    <lineage>
        <taxon>Bacteria</taxon>
        <taxon>Bacillati</taxon>
        <taxon>Actinomycetota</taxon>
        <taxon>Actinomycetes</taxon>
        <taxon>Mycobacteriales</taxon>
        <taxon>Nocardiaceae</taxon>
        <taxon>Nocardia</taxon>
    </lineage>
</organism>
<dbReference type="InterPro" id="IPR023214">
    <property type="entry name" value="HAD_sf"/>
</dbReference>
<accession>A0A318JSF9</accession>
<evidence type="ECO:0000256" key="4">
    <source>
        <dbReference type="ARBA" id="ARBA00022842"/>
    </source>
</evidence>
<dbReference type="SFLD" id="SFLDS00003">
    <property type="entry name" value="Haloacid_Dehalogenase"/>
    <property type="match status" value="1"/>
</dbReference>
<evidence type="ECO:0000313" key="5">
    <source>
        <dbReference type="EMBL" id="PXX54920.1"/>
    </source>
</evidence>
<dbReference type="SUPFAM" id="SSF56784">
    <property type="entry name" value="HAD-like"/>
    <property type="match status" value="1"/>
</dbReference>
<name>A0A318JSF9_9NOCA</name>
<dbReference type="EMBL" id="QJKF01000022">
    <property type="protein sequence ID" value="PXX54920.1"/>
    <property type="molecule type" value="Genomic_DNA"/>
</dbReference>
<gene>
    <name evidence="5" type="ORF">DFR70_12261</name>
</gene>
<sequence length="219" mass="24979">MANLRAIAFDCDGVLVDSESLSAVCLNAMMAERGVLRDVPYFLDLLRGRRVAEWIREIFGLFDLDEDPARFEADYRRLVYRRYPIELQAEPGVHELLEGITAPRIVVSNAPLRKIELGLSVTKVDRYFEREPVSAYELQSWKPDPEIYRHAAAQLGYPPRECIAVEDSHAGLRAATAAGFYTVAYWRGREPDNEVRRSADRVVDGHEQLDSLVRSLLRD</sequence>
<dbReference type="NCBIfam" id="TIGR01509">
    <property type="entry name" value="HAD-SF-IA-v3"/>
    <property type="match status" value="1"/>
</dbReference>
<evidence type="ECO:0000256" key="3">
    <source>
        <dbReference type="ARBA" id="ARBA00022723"/>
    </source>
</evidence>
<dbReference type="Gene3D" id="3.40.50.1000">
    <property type="entry name" value="HAD superfamily/HAD-like"/>
    <property type="match status" value="1"/>
</dbReference>
<dbReference type="InterPro" id="IPR036412">
    <property type="entry name" value="HAD-like_sf"/>
</dbReference>
<dbReference type="InterPro" id="IPR023198">
    <property type="entry name" value="PGP-like_dom2"/>
</dbReference>
<dbReference type="InterPro" id="IPR006439">
    <property type="entry name" value="HAD-SF_hydro_IA"/>
</dbReference>
<comment type="cofactor">
    <cofactor evidence="1">
        <name>Mg(2+)</name>
        <dbReference type="ChEBI" id="CHEBI:18420"/>
    </cofactor>
</comment>
<dbReference type="SFLD" id="SFLDG01129">
    <property type="entry name" value="C1.5:_HAD__Beta-PGM__Phosphata"/>
    <property type="match status" value="1"/>
</dbReference>
<evidence type="ECO:0000256" key="2">
    <source>
        <dbReference type="ARBA" id="ARBA00006171"/>
    </source>
</evidence>
<dbReference type="AlphaFoldDB" id="A0A318JSF9"/>
<dbReference type="Pfam" id="PF00702">
    <property type="entry name" value="Hydrolase"/>
    <property type="match status" value="1"/>
</dbReference>
<dbReference type="Gene3D" id="1.10.150.240">
    <property type="entry name" value="Putative phosphatase, domain 2"/>
    <property type="match status" value="1"/>
</dbReference>
<dbReference type="OrthoDB" id="9800058at2"/>
<dbReference type="InterPro" id="IPR051600">
    <property type="entry name" value="Beta-PGM-like"/>
</dbReference>
<dbReference type="Proteomes" id="UP000247569">
    <property type="component" value="Unassembled WGS sequence"/>
</dbReference>
<protein>
    <submittedName>
        <fullName evidence="5">HAD superfamily hydrolase (TIGR01509 family)</fullName>
    </submittedName>
</protein>
<dbReference type="GO" id="GO:0016787">
    <property type="term" value="F:hydrolase activity"/>
    <property type="evidence" value="ECO:0007669"/>
    <property type="project" value="UniProtKB-KW"/>
</dbReference>
<dbReference type="GO" id="GO:0046872">
    <property type="term" value="F:metal ion binding"/>
    <property type="evidence" value="ECO:0007669"/>
    <property type="project" value="UniProtKB-KW"/>
</dbReference>
<evidence type="ECO:0000313" key="6">
    <source>
        <dbReference type="Proteomes" id="UP000247569"/>
    </source>
</evidence>
<keyword evidence="6" id="KW-1185">Reference proteome</keyword>
<dbReference type="PANTHER" id="PTHR46193">
    <property type="entry name" value="6-PHOSPHOGLUCONATE PHOSPHATASE"/>
    <property type="match status" value="1"/>
</dbReference>
<evidence type="ECO:0000256" key="1">
    <source>
        <dbReference type="ARBA" id="ARBA00001946"/>
    </source>
</evidence>
<proteinExistence type="inferred from homology"/>
<dbReference type="PRINTS" id="PR00413">
    <property type="entry name" value="HADHALOGNASE"/>
</dbReference>
<reference evidence="5 6" key="1">
    <citation type="submission" date="2018-05" db="EMBL/GenBank/DDBJ databases">
        <title>Genomic Encyclopedia of Type Strains, Phase IV (KMG-IV): sequencing the most valuable type-strain genomes for metagenomic binning, comparative biology and taxonomic classification.</title>
        <authorList>
            <person name="Goeker M."/>
        </authorList>
    </citation>
    <scope>NUCLEOTIDE SEQUENCE [LARGE SCALE GENOMIC DNA]</scope>
    <source>
        <strain evidence="5 6">DSM 44704</strain>
    </source>
</reference>
<keyword evidence="4" id="KW-0460">Magnesium</keyword>
<dbReference type="PANTHER" id="PTHR46193:SF10">
    <property type="entry name" value="6-PHOSPHOGLUCONATE PHOSPHATASE"/>
    <property type="match status" value="1"/>
</dbReference>
<keyword evidence="5" id="KW-0378">Hydrolase</keyword>
<comment type="similarity">
    <text evidence="2">Belongs to the HAD-like hydrolase superfamily. CbbY/CbbZ/Gph/YieH family.</text>
</comment>